<dbReference type="InterPro" id="IPR041916">
    <property type="entry name" value="Anti_sigma_zinc_sf"/>
</dbReference>
<sequence>MSDHIWAQEHIAAHIAGGLDPREIERLEAHARDCPACGAALTEARRLDRALSNLFAGAGAGPGLEDRAVARLRDAVLRRPGLGPTAKRCALAAASALALGRRCGRRGARDR</sequence>
<protein>
    <submittedName>
        <fullName evidence="2">: zf-HC2</fullName>
    </submittedName>
</protein>
<evidence type="ECO:0000259" key="1">
    <source>
        <dbReference type="Pfam" id="PF13490"/>
    </source>
</evidence>
<dbReference type="AlphaFoldDB" id="A0A6P2D6R3"/>
<evidence type="ECO:0000313" key="2">
    <source>
        <dbReference type="EMBL" id="VTR95162.1"/>
    </source>
</evidence>
<gene>
    <name evidence="2" type="ORF">SOIL9_25520</name>
</gene>
<proteinExistence type="predicted"/>
<feature type="domain" description="Putative zinc-finger" evidence="1">
    <location>
        <begin position="6"/>
        <end position="37"/>
    </location>
</feature>
<organism evidence="2 3">
    <name type="scientific">Gemmata massiliana</name>
    <dbReference type="NCBI Taxonomy" id="1210884"/>
    <lineage>
        <taxon>Bacteria</taxon>
        <taxon>Pseudomonadati</taxon>
        <taxon>Planctomycetota</taxon>
        <taxon>Planctomycetia</taxon>
        <taxon>Gemmatales</taxon>
        <taxon>Gemmataceae</taxon>
        <taxon>Gemmata</taxon>
    </lineage>
</organism>
<dbReference type="EMBL" id="LR593886">
    <property type="protein sequence ID" value="VTR95162.1"/>
    <property type="molecule type" value="Genomic_DNA"/>
</dbReference>
<accession>A0A6P2D6R3</accession>
<dbReference type="Pfam" id="PF13490">
    <property type="entry name" value="zf-HC2"/>
    <property type="match status" value="1"/>
</dbReference>
<reference evidence="2 3" key="1">
    <citation type="submission" date="2019-05" db="EMBL/GenBank/DDBJ databases">
        <authorList>
            <consortium name="Science for Life Laboratories"/>
        </authorList>
    </citation>
    <scope>NUCLEOTIDE SEQUENCE [LARGE SCALE GENOMIC DNA]</scope>
    <source>
        <strain evidence="2">Soil9</strain>
    </source>
</reference>
<evidence type="ECO:0000313" key="3">
    <source>
        <dbReference type="Proteomes" id="UP000464178"/>
    </source>
</evidence>
<dbReference type="RefSeq" id="WP_162669612.1">
    <property type="nucleotide sequence ID" value="NZ_LR593886.1"/>
</dbReference>
<dbReference type="Gene3D" id="1.10.10.1320">
    <property type="entry name" value="Anti-sigma factor, zinc-finger domain"/>
    <property type="match status" value="1"/>
</dbReference>
<dbReference type="InterPro" id="IPR027383">
    <property type="entry name" value="Znf_put"/>
</dbReference>
<name>A0A6P2D6R3_9BACT</name>
<keyword evidence="3" id="KW-1185">Reference proteome</keyword>
<dbReference type="Proteomes" id="UP000464178">
    <property type="component" value="Chromosome"/>
</dbReference>
<dbReference type="KEGG" id="gms:SOIL9_25520"/>